<keyword evidence="8" id="KW-1278">Translocase</keyword>
<protein>
    <submittedName>
        <fullName evidence="11">ATP-binding cassette domain-containing protein</fullName>
    </submittedName>
</protein>
<keyword evidence="12" id="KW-1185">Reference proteome</keyword>
<dbReference type="SMART" id="SM00382">
    <property type="entry name" value="AAA"/>
    <property type="match status" value="1"/>
</dbReference>
<organism evidence="11 12">
    <name type="scientific">Fictibacillus iocasae</name>
    <dbReference type="NCBI Taxonomy" id="2715437"/>
    <lineage>
        <taxon>Bacteria</taxon>
        <taxon>Bacillati</taxon>
        <taxon>Bacillota</taxon>
        <taxon>Bacilli</taxon>
        <taxon>Bacillales</taxon>
        <taxon>Fictibacillaceae</taxon>
        <taxon>Fictibacillus</taxon>
    </lineage>
</organism>
<keyword evidence="3" id="KW-0813">Transport</keyword>
<evidence type="ECO:0000256" key="8">
    <source>
        <dbReference type="ARBA" id="ARBA00022967"/>
    </source>
</evidence>
<keyword evidence="9" id="KW-0472">Membrane</keyword>
<dbReference type="InterPro" id="IPR003593">
    <property type="entry name" value="AAA+_ATPase"/>
</dbReference>
<evidence type="ECO:0000313" key="11">
    <source>
        <dbReference type="EMBL" id="MFC7373212.1"/>
    </source>
</evidence>
<dbReference type="PANTHER" id="PTHR43297">
    <property type="entry name" value="OLIGOPEPTIDE TRANSPORT ATP-BINDING PROTEIN APPD"/>
    <property type="match status" value="1"/>
</dbReference>
<dbReference type="InterPro" id="IPR027417">
    <property type="entry name" value="P-loop_NTPase"/>
</dbReference>
<dbReference type="EMBL" id="JBHTCP010000050">
    <property type="protein sequence ID" value="MFC7373212.1"/>
    <property type="molecule type" value="Genomic_DNA"/>
</dbReference>
<keyword evidence="6" id="KW-0547">Nucleotide-binding</keyword>
<dbReference type="SUPFAM" id="SSF52540">
    <property type="entry name" value="P-loop containing nucleoside triphosphate hydrolases"/>
    <property type="match status" value="1"/>
</dbReference>
<accession>A0ABW2NTL6</accession>
<feature type="domain" description="ABC transporter" evidence="10">
    <location>
        <begin position="2"/>
        <end position="247"/>
    </location>
</feature>
<comment type="caution">
    <text evidence="11">The sequence shown here is derived from an EMBL/GenBank/DDBJ whole genome shotgun (WGS) entry which is preliminary data.</text>
</comment>
<dbReference type="GO" id="GO:0005524">
    <property type="term" value="F:ATP binding"/>
    <property type="evidence" value="ECO:0007669"/>
    <property type="project" value="UniProtKB-KW"/>
</dbReference>
<evidence type="ECO:0000256" key="6">
    <source>
        <dbReference type="ARBA" id="ARBA00022741"/>
    </source>
</evidence>
<keyword evidence="5" id="KW-0997">Cell inner membrane</keyword>
<evidence type="ECO:0000256" key="1">
    <source>
        <dbReference type="ARBA" id="ARBA00004202"/>
    </source>
</evidence>
<dbReference type="InterPro" id="IPR003439">
    <property type="entry name" value="ABC_transporter-like_ATP-bd"/>
</dbReference>
<evidence type="ECO:0000256" key="7">
    <source>
        <dbReference type="ARBA" id="ARBA00022840"/>
    </source>
</evidence>
<comment type="subcellular location">
    <subcellularLocation>
        <location evidence="1">Cell membrane</location>
        <topology evidence="1">Peripheral membrane protein</topology>
    </subcellularLocation>
</comment>
<proteinExistence type="inferred from homology"/>
<name>A0ABW2NTL6_9BACL</name>
<sequence length="270" mass="29499">MLNISGLTIEHKSTPLVKNITLAVGKGEWHAIAGESGSGKSLSSLAIGGLLSETLTVTGGAIHFQGVNLLSVSKSSLRKIRGKEISYIFQDYQGSFTPFLTIGTQFDEMLREHTVLLKKERYSLAVAALEEVGLSGQEVFHRYSFQLSGGQVQRAAIALGMILKPKLIIADEPTTALDSVTAASILTLLKQQQKKTNCSVMFITHDLRLVKKYSNFVTIMQNGEVVEQGKPGDVLTRPKHDYTKHLISAIPPLIPNPPRRLTVEHAAEVR</sequence>
<evidence type="ECO:0000256" key="2">
    <source>
        <dbReference type="ARBA" id="ARBA00005417"/>
    </source>
</evidence>
<gene>
    <name evidence="11" type="ORF">ACFQPF_16345</name>
</gene>
<comment type="similarity">
    <text evidence="2">Belongs to the ABC transporter superfamily.</text>
</comment>
<dbReference type="Proteomes" id="UP001596549">
    <property type="component" value="Unassembled WGS sequence"/>
</dbReference>
<dbReference type="Pfam" id="PF00005">
    <property type="entry name" value="ABC_tran"/>
    <property type="match status" value="1"/>
</dbReference>
<keyword evidence="7 11" id="KW-0067">ATP-binding</keyword>
<dbReference type="RefSeq" id="WP_379750900.1">
    <property type="nucleotide sequence ID" value="NZ_JBHTCP010000050.1"/>
</dbReference>
<dbReference type="InterPro" id="IPR050388">
    <property type="entry name" value="ABC_Ni/Peptide_Import"/>
</dbReference>
<evidence type="ECO:0000313" key="12">
    <source>
        <dbReference type="Proteomes" id="UP001596549"/>
    </source>
</evidence>
<dbReference type="PANTHER" id="PTHR43297:SF14">
    <property type="entry name" value="ATPASE AAA-TYPE CORE DOMAIN-CONTAINING PROTEIN"/>
    <property type="match status" value="1"/>
</dbReference>
<evidence type="ECO:0000256" key="9">
    <source>
        <dbReference type="ARBA" id="ARBA00023136"/>
    </source>
</evidence>
<evidence type="ECO:0000256" key="4">
    <source>
        <dbReference type="ARBA" id="ARBA00022475"/>
    </source>
</evidence>
<evidence type="ECO:0000256" key="5">
    <source>
        <dbReference type="ARBA" id="ARBA00022519"/>
    </source>
</evidence>
<keyword evidence="4" id="KW-1003">Cell membrane</keyword>
<dbReference type="PROSITE" id="PS50893">
    <property type="entry name" value="ABC_TRANSPORTER_2"/>
    <property type="match status" value="1"/>
</dbReference>
<reference evidence="12" key="1">
    <citation type="journal article" date="2019" name="Int. J. Syst. Evol. Microbiol.">
        <title>The Global Catalogue of Microorganisms (GCM) 10K type strain sequencing project: providing services to taxonomists for standard genome sequencing and annotation.</title>
        <authorList>
            <consortium name="The Broad Institute Genomics Platform"/>
            <consortium name="The Broad Institute Genome Sequencing Center for Infectious Disease"/>
            <person name="Wu L."/>
            <person name="Ma J."/>
        </authorList>
    </citation>
    <scope>NUCLEOTIDE SEQUENCE [LARGE SCALE GENOMIC DNA]</scope>
    <source>
        <strain evidence="12">NBRC 106396</strain>
    </source>
</reference>
<dbReference type="CDD" id="cd03257">
    <property type="entry name" value="ABC_NikE_OppD_transporters"/>
    <property type="match status" value="1"/>
</dbReference>
<dbReference type="Gene3D" id="3.40.50.300">
    <property type="entry name" value="P-loop containing nucleotide triphosphate hydrolases"/>
    <property type="match status" value="1"/>
</dbReference>
<evidence type="ECO:0000259" key="10">
    <source>
        <dbReference type="PROSITE" id="PS50893"/>
    </source>
</evidence>
<evidence type="ECO:0000256" key="3">
    <source>
        <dbReference type="ARBA" id="ARBA00022448"/>
    </source>
</evidence>